<dbReference type="SUPFAM" id="SSF53822">
    <property type="entry name" value="Periplasmic binding protein-like I"/>
    <property type="match status" value="1"/>
</dbReference>
<sequence length="392" mass="41490">MKKISLLLTVTMLLMAFMAGCGGGEKADTGELPEVIKIGVFEPLTGANAAGGELEKQGIDLAHELYPTVTIDGKEIPVELKYVDNKSDKIESANAARNLVDDFGAHIIIGSWGSSNSIAAGPVFEEAQIPAIGTSCTNPLVTLGNEYYFRVCFIDPFQGAVMANYAVNEGGYKKVAIIQEVSNDYSVALSQIFTNSMKELTGDEKCITSVGNYNTGDNDFSAQLTSIKNSDAQAIFFPGNFTESALIMKQARELGINLPFLGGDTWETPEVIDIAGAAAEGAVYSSFYDPAAPLTDMTATFLDAFAAKYGADELAAGVTALGFDAYLLAIQTIEKAGTVDGPTLRDTLAATDGFEGATGVVTLDENGDAIKPAVIKTIKDGKFTYKSFVEPF</sequence>
<comment type="caution">
    <text evidence="5">The sequence shown here is derived from an EMBL/GenBank/DDBJ whole genome shotgun (WGS) entry which is preliminary data.</text>
</comment>
<accession>A0A8J8B1A4</accession>
<dbReference type="PROSITE" id="PS51257">
    <property type="entry name" value="PROKAR_LIPOPROTEIN"/>
    <property type="match status" value="1"/>
</dbReference>
<dbReference type="Gene3D" id="3.40.50.2300">
    <property type="match status" value="2"/>
</dbReference>
<comment type="similarity">
    <text evidence="1">Belongs to the leucine-binding protein family.</text>
</comment>
<evidence type="ECO:0000313" key="5">
    <source>
        <dbReference type="EMBL" id="MBR0598044.1"/>
    </source>
</evidence>
<evidence type="ECO:0000256" key="2">
    <source>
        <dbReference type="ARBA" id="ARBA00022729"/>
    </source>
</evidence>
<reference evidence="5" key="2">
    <citation type="submission" date="2021-04" db="EMBL/GenBank/DDBJ databases">
        <authorList>
            <person name="Liu J."/>
        </authorList>
    </citation>
    <scope>NUCLEOTIDE SEQUENCE</scope>
    <source>
        <strain evidence="5">BAD-6</strain>
    </source>
</reference>
<dbReference type="InterPro" id="IPR051010">
    <property type="entry name" value="BCAA_transport"/>
</dbReference>
<evidence type="ECO:0000313" key="6">
    <source>
        <dbReference type="Proteomes" id="UP000675664"/>
    </source>
</evidence>
<dbReference type="AlphaFoldDB" id="A0A8J8B1A4"/>
<dbReference type="Proteomes" id="UP000675664">
    <property type="component" value="Unassembled WGS sequence"/>
</dbReference>
<dbReference type="EMBL" id="JAGSND010000005">
    <property type="protein sequence ID" value="MBR0598044.1"/>
    <property type="molecule type" value="Genomic_DNA"/>
</dbReference>
<dbReference type="PANTHER" id="PTHR30483">
    <property type="entry name" value="LEUCINE-SPECIFIC-BINDING PROTEIN"/>
    <property type="match status" value="1"/>
</dbReference>
<evidence type="ECO:0000259" key="4">
    <source>
        <dbReference type="Pfam" id="PF13458"/>
    </source>
</evidence>
<gene>
    <name evidence="5" type="ORF">KCX82_09180</name>
</gene>
<proteinExistence type="inferred from homology"/>
<dbReference type="InterPro" id="IPR028082">
    <property type="entry name" value="Peripla_BP_I"/>
</dbReference>
<feature type="domain" description="Leucine-binding protein" evidence="4">
    <location>
        <begin position="36"/>
        <end position="381"/>
    </location>
</feature>
<protein>
    <submittedName>
        <fullName evidence="5">ABC transporter substrate-binding protein</fullName>
    </submittedName>
</protein>
<dbReference type="InterPro" id="IPR028081">
    <property type="entry name" value="Leu-bd"/>
</dbReference>
<feature type="chain" id="PRO_5038875622" evidence="3">
    <location>
        <begin position="22"/>
        <end position="392"/>
    </location>
</feature>
<dbReference type="CDD" id="cd06347">
    <property type="entry name" value="PBP1_ABC_LivK_ligand_binding-like"/>
    <property type="match status" value="1"/>
</dbReference>
<dbReference type="PANTHER" id="PTHR30483:SF6">
    <property type="entry name" value="PERIPLASMIC BINDING PROTEIN OF ABC TRANSPORTER FOR NATURAL AMINO ACIDS"/>
    <property type="match status" value="1"/>
</dbReference>
<name>A0A8J8B1A4_9FIRM</name>
<feature type="signal peptide" evidence="3">
    <location>
        <begin position="1"/>
        <end position="21"/>
    </location>
</feature>
<evidence type="ECO:0000256" key="1">
    <source>
        <dbReference type="ARBA" id="ARBA00010062"/>
    </source>
</evidence>
<keyword evidence="6" id="KW-1185">Reference proteome</keyword>
<dbReference type="Pfam" id="PF13458">
    <property type="entry name" value="Peripla_BP_6"/>
    <property type="match status" value="1"/>
</dbReference>
<keyword evidence="2 3" id="KW-0732">Signal</keyword>
<evidence type="ECO:0000256" key="3">
    <source>
        <dbReference type="SAM" id="SignalP"/>
    </source>
</evidence>
<dbReference type="RefSeq" id="WP_227018175.1">
    <property type="nucleotide sequence ID" value="NZ_JAGSND010000005.1"/>
</dbReference>
<organism evidence="5 6">
    <name type="scientific">Sinanaerobacter chloroacetimidivorans</name>
    <dbReference type="NCBI Taxonomy" id="2818044"/>
    <lineage>
        <taxon>Bacteria</taxon>
        <taxon>Bacillati</taxon>
        <taxon>Bacillota</taxon>
        <taxon>Clostridia</taxon>
        <taxon>Peptostreptococcales</taxon>
        <taxon>Anaerovoracaceae</taxon>
        <taxon>Sinanaerobacter</taxon>
    </lineage>
</organism>
<reference evidence="5" key="1">
    <citation type="submission" date="2021-04" db="EMBL/GenBank/DDBJ databases">
        <title>Sinoanaerobacter chloroacetimidivorans sp. nov., an obligate anaerobic bacterium isolated from anaerobic sludge.</title>
        <authorList>
            <person name="Bao Y."/>
        </authorList>
    </citation>
    <scope>NUCLEOTIDE SEQUENCE</scope>
    <source>
        <strain evidence="5">BAD-6</strain>
    </source>
</reference>